<protein>
    <submittedName>
        <fullName evidence="2">DUF302 domain-containing protein</fullName>
    </submittedName>
</protein>
<evidence type="ECO:0000259" key="1">
    <source>
        <dbReference type="Pfam" id="PF03625"/>
    </source>
</evidence>
<name>A0ABU3C581_9FLAO</name>
<comment type="caution">
    <text evidence="2">The sequence shown here is derived from an EMBL/GenBank/DDBJ whole genome shotgun (WGS) entry which is preliminary data.</text>
</comment>
<dbReference type="PANTHER" id="PTHR38342">
    <property type="entry name" value="SLR5037 PROTEIN"/>
    <property type="match status" value="1"/>
</dbReference>
<dbReference type="RefSeq" id="WP_311533213.1">
    <property type="nucleotide sequence ID" value="NZ_JAVRHQ010000001.1"/>
</dbReference>
<dbReference type="Gene3D" id="3.30.310.70">
    <property type="entry name" value="TT1751-like domain"/>
    <property type="match status" value="2"/>
</dbReference>
<accession>A0ABU3C581</accession>
<proteinExistence type="predicted"/>
<gene>
    <name evidence="2" type="ORF">RM553_01530</name>
</gene>
<feature type="domain" description="DUF302" evidence="1">
    <location>
        <begin position="68"/>
        <end position="128"/>
    </location>
</feature>
<dbReference type="Proteomes" id="UP001262889">
    <property type="component" value="Unassembled WGS sequence"/>
</dbReference>
<dbReference type="InterPro" id="IPR035923">
    <property type="entry name" value="TT1751-like_sf"/>
</dbReference>
<keyword evidence="3" id="KW-1185">Reference proteome</keyword>
<feature type="domain" description="DUF302" evidence="1">
    <location>
        <begin position="225"/>
        <end position="274"/>
    </location>
</feature>
<reference evidence="2 3" key="1">
    <citation type="submission" date="2023-09" db="EMBL/GenBank/DDBJ databases">
        <authorList>
            <person name="Rey-Velasco X."/>
        </authorList>
    </citation>
    <scope>NUCLEOTIDE SEQUENCE [LARGE SCALE GENOMIC DNA]</scope>
    <source>
        <strain evidence="2 3">F363</strain>
    </source>
</reference>
<dbReference type="CDD" id="cd14797">
    <property type="entry name" value="DUF302"/>
    <property type="match status" value="2"/>
</dbReference>
<dbReference type="PANTHER" id="PTHR38342:SF2">
    <property type="entry name" value="INNER MEMBRANE OR EXPORTED"/>
    <property type="match status" value="1"/>
</dbReference>
<dbReference type="Pfam" id="PF03625">
    <property type="entry name" value="DUF302"/>
    <property type="match status" value="2"/>
</dbReference>
<evidence type="ECO:0000313" key="2">
    <source>
        <dbReference type="EMBL" id="MDT0641501.1"/>
    </source>
</evidence>
<dbReference type="EMBL" id="JAVRHQ010000001">
    <property type="protein sequence ID" value="MDT0641501.1"/>
    <property type="molecule type" value="Genomic_DNA"/>
</dbReference>
<evidence type="ECO:0000313" key="3">
    <source>
        <dbReference type="Proteomes" id="UP001262889"/>
    </source>
</evidence>
<sequence>MKKFFLLLLLVINISCTDDDPGDVLYSSEVVKVTGARYSASNVDFNNTYSAFMAAVNEEDSLEIFLEINHAANAIALGRVLNPSRLLFFGSPGMMIPLLQENQLAGLDLPQRMLFYQNVNSEVFAVYNTVPYLSSRYGLEQAEPLQHTAVLLKNLANAATRAEVRTAADLLVEQGQGIISKKSTQAFDATYSAVRRKLGAYENVTILTEINFQDYSPVQESENILRPTKLVIFGMPQLGTPLMQDSPTLALDVPQKILVWEDEEGITNISYNDPAFLADRHNLPATAPEIEQIAAVLDEVSSVNTTN</sequence>
<organism evidence="2 3">
    <name type="scientific">Autumnicola tepida</name>
    <dbReference type="NCBI Taxonomy" id="3075595"/>
    <lineage>
        <taxon>Bacteria</taxon>
        <taxon>Pseudomonadati</taxon>
        <taxon>Bacteroidota</taxon>
        <taxon>Flavobacteriia</taxon>
        <taxon>Flavobacteriales</taxon>
        <taxon>Flavobacteriaceae</taxon>
        <taxon>Autumnicola</taxon>
    </lineage>
</organism>
<dbReference type="SUPFAM" id="SSF103247">
    <property type="entry name" value="TT1751-like"/>
    <property type="match status" value="2"/>
</dbReference>
<dbReference type="InterPro" id="IPR005180">
    <property type="entry name" value="DUF302"/>
</dbReference>